<protein>
    <submittedName>
        <fullName evidence="11">Poly(A) polymerase</fullName>
    </submittedName>
</protein>
<keyword evidence="2 8" id="KW-0808">Transferase</keyword>
<keyword evidence="7" id="KW-0460">Magnesium</keyword>
<evidence type="ECO:0000256" key="7">
    <source>
        <dbReference type="ARBA" id="ARBA00022842"/>
    </source>
</evidence>
<keyword evidence="3" id="KW-0819">tRNA processing</keyword>
<dbReference type="Gene3D" id="3.30.460.10">
    <property type="entry name" value="Beta Polymerase, domain 2"/>
    <property type="match status" value="1"/>
</dbReference>
<comment type="cofactor">
    <cofactor evidence="1">
        <name>Mg(2+)</name>
        <dbReference type="ChEBI" id="CHEBI:18420"/>
    </cofactor>
</comment>
<dbReference type="InterPro" id="IPR032828">
    <property type="entry name" value="PolyA_RNA-bd"/>
</dbReference>
<dbReference type="InterPro" id="IPR043519">
    <property type="entry name" value="NT_sf"/>
</dbReference>
<reference evidence="11 12" key="1">
    <citation type="journal article" date="2014" name="Int. J. Syst. Evol. Microbiol.">
        <title>Complete genome sequence of Corynebacterium casei LMG S-19264T (=DSM 44701T), isolated from a smear-ripened cheese.</title>
        <authorList>
            <consortium name="US DOE Joint Genome Institute (JGI-PGF)"/>
            <person name="Walter F."/>
            <person name="Albersmeier A."/>
            <person name="Kalinowski J."/>
            <person name="Ruckert C."/>
        </authorList>
    </citation>
    <scope>NUCLEOTIDE SEQUENCE [LARGE SCALE GENOMIC DNA]</scope>
    <source>
        <strain evidence="11 12">NBRC 111766</strain>
    </source>
</reference>
<sequence>MKITGDWINYPGTQALCAALTAAGYQSLFVGGCVRNALLNVAVSDIDLATDALPETVTNIADKAGFRAVPTGIEHGTVTVIAGGVAHEITTFRRDVETDGRRAIVAFSTNIAEDAARRDFTMNALYARADGEVLDPLGGLPDLIARRVRFVGDAQARIREDYLRILRFFRFYAVYGDPENGIDPEGLAACAENLEGIAGLARERIGAEMRKLLAARDPAPAIAAMAQAGVLARILPGADAKALAILVHFETDLPPRWQRRLAVLGGLDPGSDLRLSRAESDSNTAVRDEIGSALTPAALGWKLGEDAARDVILCRAALFETMPPANWLADIARGAASTLPVTAADLMPTLQGPSLGKKLREIQARWLASDLVLSKSDLLA</sequence>
<evidence type="ECO:0000256" key="2">
    <source>
        <dbReference type="ARBA" id="ARBA00022679"/>
    </source>
</evidence>
<dbReference type="GO" id="GO:0008033">
    <property type="term" value="P:tRNA processing"/>
    <property type="evidence" value="ECO:0007669"/>
    <property type="project" value="UniProtKB-KW"/>
</dbReference>
<gene>
    <name evidence="11" type="ORF">GCM10010873_12810</name>
</gene>
<feature type="domain" description="tRNA nucleotidyltransferase/poly(A) polymerase RNA and SrmB- binding" evidence="10">
    <location>
        <begin position="182"/>
        <end position="240"/>
    </location>
</feature>
<keyword evidence="6" id="KW-0547">Nucleotide-binding</keyword>
<evidence type="ECO:0000256" key="5">
    <source>
        <dbReference type="ARBA" id="ARBA00022723"/>
    </source>
</evidence>
<evidence type="ECO:0000313" key="12">
    <source>
        <dbReference type="Proteomes" id="UP001157355"/>
    </source>
</evidence>
<dbReference type="GO" id="GO:0046872">
    <property type="term" value="F:metal ion binding"/>
    <property type="evidence" value="ECO:0007669"/>
    <property type="project" value="UniProtKB-KW"/>
</dbReference>
<organism evidence="11 12">
    <name type="scientific">Cypionkella aquatica</name>
    <dbReference type="NCBI Taxonomy" id="1756042"/>
    <lineage>
        <taxon>Bacteria</taxon>
        <taxon>Pseudomonadati</taxon>
        <taxon>Pseudomonadota</taxon>
        <taxon>Alphaproteobacteria</taxon>
        <taxon>Rhodobacterales</taxon>
        <taxon>Paracoccaceae</taxon>
        <taxon>Cypionkella</taxon>
    </lineage>
</organism>
<evidence type="ECO:0000259" key="9">
    <source>
        <dbReference type="Pfam" id="PF01743"/>
    </source>
</evidence>
<dbReference type="Proteomes" id="UP001157355">
    <property type="component" value="Unassembled WGS sequence"/>
</dbReference>
<evidence type="ECO:0000256" key="8">
    <source>
        <dbReference type="RuleBase" id="RU003953"/>
    </source>
</evidence>
<dbReference type="RefSeq" id="WP_284324509.1">
    <property type="nucleotide sequence ID" value="NZ_BSPP01000004.1"/>
</dbReference>
<keyword evidence="12" id="KW-1185">Reference proteome</keyword>
<evidence type="ECO:0000256" key="4">
    <source>
        <dbReference type="ARBA" id="ARBA00022695"/>
    </source>
</evidence>
<dbReference type="SUPFAM" id="SSF81301">
    <property type="entry name" value="Nucleotidyltransferase"/>
    <property type="match status" value="1"/>
</dbReference>
<proteinExistence type="inferred from homology"/>
<dbReference type="PROSITE" id="PS51257">
    <property type="entry name" value="PROKAR_LIPOPROTEIN"/>
    <property type="match status" value="1"/>
</dbReference>
<keyword evidence="5" id="KW-0479">Metal-binding</keyword>
<dbReference type="CDD" id="cd05398">
    <property type="entry name" value="NT_ClassII-CCAase"/>
    <property type="match status" value="1"/>
</dbReference>
<dbReference type="InterPro" id="IPR050264">
    <property type="entry name" value="Bact_CCA-adding_enz_type3_sf"/>
</dbReference>
<evidence type="ECO:0000313" key="11">
    <source>
        <dbReference type="EMBL" id="GLS86307.1"/>
    </source>
</evidence>
<keyword evidence="8" id="KW-0694">RNA-binding</keyword>
<feature type="domain" description="Poly A polymerase head" evidence="9">
    <location>
        <begin position="29"/>
        <end position="149"/>
    </location>
</feature>
<dbReference type="SUPFAM" id="SSF81891">
    <property type="entry name" value="Poly A polymerase C-terminal region-like"/>
    <property type="match status" value="1"/>
</dbReference>
<dbReference type="AlphaFoldDB" id="A0AA37TXJ2"/>
<evidence type="ECO:0000256" key="3">
    <source>
        <dbReference type="ARBA" id="ARBA00022694"/>
    </source>
</evidence>
<dbReference type="GO" id="GO:0000166">
    <property type="term" value="F:nucleotide binding"/>
    <property type="evidence" value="ECO:0007669"/>
    <property type="project" value="UniProtKB-KW"/>
</dbReference>
<name>A0AA37TXJ2_9RHOB</name>
<dbReference type="PANTHER" id="PTHR46173:SF1">
    <property type="entry name" value="CCA TRNA NUCLEOTIDYLTRANSFERASE 1, MITOCHONDRIAL"/>
    <property type="match status" value="1"/>
</dbReference>
<dbReference type="GO" id="GO:0000049">
    <property type="term" value="F:tRNA binding"/>
    <property type="evidence" value="ECO:0007669"/>
    <property type="project" value="TreeGrafter"/>
</dbReference>
<evidence type="ECO:0000259" key="10">
    <source>
        <dbReference type="Pfam" id="PF12627"/>
    </source>
</evidence>
<dbReference type="GO" id="GO:0016779">
    <property type="term" value="F:nucleotidyltransferase activity"/>
    <property type="evidence" value="ECO:0007669"/>
    <property type="project" value="UniProtKB-KW"/>
</dbReference>
<dbReference type="Pfam" id="PF01743">
    <property type="entry name" value="PolyA_pol"/>
    <property type="match status" value="1"/>
</dbReference>
<dbReference type="Gene3D" id="1.10.3090.10">
    <property type="entry name" value="cca-adding enzyme, domain 2"/>
    <property type="match status" value="1"/>
</dbReference>
<dbReference type="Pfam" id="PF12627">
    <property type="entry name" value="PolyA_pol_RNAbd"/>
    <property type="match status" value="1"/>
</dbReference>
<evidence type="ECO:0000256" key="6">
    <source>
        <dbReference type="ARBA" id="ARBA00022741"/>
    </source>
</evidence>
<comment type="caution">
    <text evidence="11">The sequence shown here is derived from an EMBL/GenBank/DDBJ whole genome shotgun (WGS) entry which is preliminary data.</text>
</comment>
<keyword evidence="4" id="KW-0548">Nucleotidyltransferase</keyword>
<dbReference type="EMBL" id="BSPP01000004">
    <property type="protein sequence ID" value="GLS86307.1"/>
    <property type="molecule type" value="Genomic_DNA"/>
</dbReference>
<dbReference type="PANTHER" id="PTHR46173">
    <property type="entry name" value="CCA TRNA NUCLEOTIDYLTRANSFERASE 1, MITOCHONDRIAL"/>
    <property type="match status" value="1"/>
</dbReference>
<dbReference type="InterPro" id="IPR002646">
    <property type="entry name" value="PolA_pol_head_dom"/>
</dbReference>
<accession>A0AA37TXJ2</accession>
<evidence type="ECO:0000256" key="1">
    <source>
        <dbReference type="ARBA" id="ARBA00001946"/>
    </source>
</evidence>
<comment type="similarity">
    <text evidence="8">Belongs to the tRNA nucleotidyltransferase/poly(A) polymerase family.</text>
</comment>